<keyword evidence="3 5" id="KW-1133">Transmembrane helix</keyword>
<organism evidence="8 9">
    <name type="scientific">Herbaspirillum seropedicae (strain SmR1)</name>
    <dbReference type="NCBI Taxonomy" id="757424"/>
    <lineage>
        <taxon>Bacteria</taxon>
        <taxon>Pseudomonadati</taxon>
        <taxon>Pseudomonadota</taxon>
        <taxon>Betaproteobacteria</taxon>
        <taxon>Burkholderiales</taxon>
        <taxon>Oxalobacteraceae</taxon>
        <taxon>Herbaspirillum</taxon>
    </lineage>
</organism>
<protein>
    <submittedName>
        <fullName evidence="8">O-antigen polymerase protein</fullName>
    </submittedName>
</protein>
<evidence type="ECO:0000313" key="9">
    <source>
        <dbReference type="Proteomes" id="UP000000329"/>
    </source>
</evidence>
<feature type="transmembrane region" description="Helical" evidence="5">
    <location>
        <begin position="340"/>
        <end position="364"/>
    </location>
</feature>
<dbReference type="PANTHER" id="PTHR37422:SF13">
    <property type="entry name" value="LIPOPOLYSACCHARIDE BIOSYNTHESIS PROTEIN PA4999-RELATED"/>
    <property type="match status" value="1"/>
</dbReference>
<sequence length="441" mass="48619">MRDIILLCVLPFLLYATLKRPFIGLGLWIWTAMFYPNAWVYGMAAGIRYNLLISASAILSYLCSRNKNRFEVGNTGAFVLLFFAWTTVTSVFALAMPDRVWGFWNDFLKTVVLFVLITLVLTKKEHIEFVLWCLVLSVGFYAGLEGLKFIASGGGHKIEGFATHTLGDRNELSIAFAMMLPLTFYLLAEYGKRSRLLRLGLLGSLLLLVVSIIGTQSRGGFIALTVVGGYLFLKSRRKILLLVSVLIAGSLVVGLIPSEWFHRMDTIERVGGDSSFMGRVVAWKLSTILALQHPLLGGGFKSLEYWPVWTLLSLDFHMLSFFPTGDAVPDTRGAHAAHSIYFQVLGEHGFPGLLLFLCILVTAFRKAARVARTATEVGAPEWIASLATALQLSLFAYCVGAAALSFAYFDMTYTLCALIVVLEKRILPAYLPGQGKPGALA</sequence>
<dbReference type="PANTHER" id="PTHR37422">
    <property type="entry name" value="TEICHURONIC ACID BIOSYNTHESIS PROTEIN TUAE"/>
    <property type="match status" value="1"/>
</dbReference>
<evidence type="ECO:0000256" key="3">
    <source>
        <dbReference type="ARBA" id="ARBA00022989"/>
    </source>
</evidence>
<dbReference type="InterPro" id="IPR051533">
    <property type="entry name" value="WaaL-like"/>
</dbReference>
<dbReference type="Pfam" id="PF04932">
    <property type="entry name" value="Wzy_C"/>
    <property type="match status" value="1"/>
</dbReference>
<evidence type="ECO:0000259" key="7">
    <source>
        <dbReference type="Pfam" id="PF19358"/>
    </source>
</evidence>
<dbReference type="AlphaFoldDB" id="D8IYS4"/>
<dbReference type="Pfam" id="PF19358">
    <property type="entry name" value="DUF5935"/>
    <property type="match status" value="1"/>
</dbReference>
<name>D8IYS4_HERSS</name>
<feature type="transmembrane region" description="Helical" evidence="5">
    <location>
        <begin position="129"/>
        <end position="151"/>
    </location>
</feature>
<evidence type="ECO:0000256" key="4">
    <source>
        <dbReference type="ARBA" id="ARBA00023136"/>
    </source>
</evidence>
<dbReference type="GO" id="GO:0016020">
    <property type="term" value="C:membrane"/>
    <property type="evidence" value="ECO:0007669"/>
    <property type="project" value="UniProtKB-SubCell"/>
</dbReference>
<feature type="transmembrane region" description="Helical" evidence="5">
    <location>
        <begin position="239"/>
        <end position="256"/>
    </location>
</feature>
<keyword evidence="4 5" id="KW-0472">Membrane</keyword>
<proteinExistence type="predicted"/>
<feature type="domain" description="DUF5935" evidence="7">
    <location>
        <begin position="1"/>
        <end position="186"/>
    </location>
</feature>
<comment type="subcellular location">
    <subcellularLocation>
        <location evidence="1">Membrane</location>
        <topology evidence="1">Multi-pass membrane protein</topology>
    </subcellularLocation>
</comment>
<gene>
    <name evidence="8" type="ordered locus">Hsero_2764</name>
</gene>
<feature type="transmembrane region" description="Helical" evidence="5">
    <location>
        <begin position="38"/>
        <end position="63"/>
    </location>
</feature>
<dbReference type="KEGG" id="hse:Hsero_2764"/>
<dbReference type="NCBIfam" id="TIGR03097">
    <property type="entry name" value="PEP_O_lig_1"/>
    <property type="match status" value="1"/>
</dbReference>
<dbReference type="InterPro" id="IPR007016">
    <property type="entry name" value="O-antigen_ligase-rel_domated"/>
</dbReference>
<evidence type="ECO:0000259" key="6">
    <source>
        <dbReference type="Pfam" id="PF04932"/>
    </source>
</evidence>
<dbReference type="GeneID" id="29393326"/>
<dbReference type="RefSeq" id="WP_013234737.1">
    <property type="nucleotide sequence ID" value="NC_014323.1"/>
</dbReference>
<dbReference type="HOGENOM" id="CLU_052176_0_0_4"/>
<evidence type="ECO:0000256" key="1">
    <source>
        <dbReference type="ARBA" id="ARBA00004141"/>
    </source>
</evidence>
<feature type="transmembrane region" description="Helical" evidence="5">
    <location>
        <begin position="200"/>
        <end position="233"/>
    </location>
</feature>
<feature type="transmembrane region" description="Helical" evidence="5">
    <location>
        <begin position="171"/>
        <end position="188"/>
    </location>
</feature>
<evidence type="ECO:0000256" key="5">
    <source>
        <dbReference type="SAM" id="Phobius"/>
    </source>
</evidence>
<accession>D8IYS4</accession>
<keyword evidence="9" id="KW-1185">Reference proteome</keyword>
<reference evidence="8 9" key="1">
    <citation type="submission" date="2010-04" db="EMBL/GenBank/DDBJ databases">
        <title>The genome of Herbaspirillum seropedicae SmR1, an endophytic, nitrogen-fixing, plant-growth promoting beta-Proteobacteria.</title>
        <authorList>
            <person name="Pedrosa F.O."/>
            <person name="Monteiro R.A."/>
            <person name="Wassem R."/>
            <person name="Cruz L.M."/>
            <person name="Ayub R.A."/>
            <person name="Colauto N.B."/>
            <person name="Fernandez M.A."/>
            <person name="Fungaro M.H.P."/>
            <person name="Grisard E.C."/>
            <person name="Hungria M."/>
            <person name="Madeira H.M.F."/>
            <person name="Nodari R.O."/>
            <person name="Osaku C.A."/>
            <person name="Petzl-Erler M.L."/>
            <person name="Terenzi H."/>
            <person name="Vieira L.G.E."/>
            <person name="Almeida M.I.M."/>
            <person name="Alves L.R."/>
            <person name="Arantes O.M.N."/>
            <person name="Balsanelli E."/>
            <person name="Barcellos F.G."/>
            <person name="Baura V.A."/>
            <person name="Binde D.R."/>
            <person name="Campo R.J."/>
            <person name="Chubatsu L.S."/>
            <person name="Chueire L.M.O."/>
            <person name="Ciferri R.R."/>
            <person name="Correa L.C."/>
            <person name="da Conceicao Silva J.L."/>
            <person name="Dabul A.N.G."/>
            <person name="Dambros B.P."/>
            <person name="Faoro H."/>
            <person name="Favetti A."/>
            <person name="Friedermann G."/>
            <person name="Furlaneto M.C."/>
            <person name="Gasques L.S."/>
            <person name="Gimenes C.C.T."/>
            <person name="Gioppo N.M.R."/>
            <person name="Glienke-Blanco C."/>
            <person name="Godoy L.P."/>
            <person name="Guerra M.P."/>
            <person name="Karp S."/>
            <person name="Kava-Cordeiro V."/>
            <person name="Margarido V.P."/>
            <person name="Mathioni S.M."/>
            <person name="Menck-Soares M.A."/>
            <person name="Murace N.K."/>
            <person name="Nicolas M.F."/>
            <person name="Oliveira C.E.C."/>
            <person name="Pagnan N.A.B."/>
            <person name="Pamphile J.A."/>
            <person name="Patussi E.V."/>
            <person name="Pereira L.F.P."/>
            <person name="Pereira-Ferrari L."/>
            <person name="Pinto F.G.S."/>
            <person name="Precoma C."/>
            <person name="Prioli A.J."/>
            <person name="Prioli S.M.A.P."/>
            <person name="Raittz R.T."/>
            <person name="Ramos H.J.O."/>
            <person name="Ribeiro E.M.S.F."/>
            <person name="Rigo L.U."/>
            <person name="Rocha C.L.M.S.C."/>
            <person name="Rocha S.N."/>
            <person name="Santos K."/>
            <person name="Satori D."/>
            <person name="Silva A.G."/>
            <person name="Simao R.C.G."/>
            <person name="Soares M.A.M."/>
            <person name="Souza E.M."/>
            <person name="Steffens M.B.R."/>
            <person name="Steindel M."/>
            <person name="Tadra-Sfeir M.Z."/>
            <person name="Takahashi E.K."/>
            <person name="Torres R.A."/>
            <person name="Valle J.S."/>
            <person name="Vernal J.I."/>
            <person name="Vilas-Boas L.A."/>
            <person name="Watanabe M.A.E."/>
            <person name="Weiss V.A."/>
            <person name="Yates M.A."/>
            <person name="Souza E.M."/>
        </authorList>
    </citation>
    <scope>NUCLEOTIDE SEQUENCE [LARGE SCALE GENOMIC DNA]</scope>
    <source>
        <strain evidence="8 9">SmR1</strain>
    </source>
</reference>
<dbReference type="InterPro" id="IPR017528">
    <property type="entry name" value="CHP03097O-antigen_lig-rel"/>
</dbReference>
<feature type="transmembrane region" description="Helical" evidence="5">
    <location>
        <begin position="75"/>
        <end position="95"/>
    </location>
</feature>
<feature type="transmembrane region" description="Helical" evidence="5">
    <location>
        <begin position="101"/>
        <end position="122"/>
    </location>
</feature>
<keyword evidence="2 5" id="KW-0812">Transmembrane</keyword>
<evidence type="ECO:0000256" key="2">
    <source>
        <dbReference type="ARBA" id="ARBA00022692"/>
    </source>
</evidence>
<evidence type="ECO:0000313" key="8">
    <source>
        <dbReference type="EMBL" id="ADJ64259.1"/>
    </source>
</evidence>
<dbReference type="InterPro" id="IPR045979">
    <property type="entry name" value="DUF5935"/>
</dbReference>
<feature type="domain" description="O-antigen ligase-related" evidence="6">
    <location>
        <begin position="204"/>
        <end position="357"/>
    </location>
</feature>
<dbReference type="Proteomes" id="UP000000329">
    <property type="component" value="Chromosome"/>
</dbReference>
<dbReference type="eggNOG" id="COG3307">
    <property type="taxonomic scope" value="Bacteria"/>
</dbReference>
<dbReference type="STRING" id="757424.Hsero_2764"/>
<dbReference type="EMBL" id="CP002039">
    <property type="protein sequence ID" value="ADJ64259.1"/>
    <property type="molecule type" value="Genomic_DNA"/>
</dbReference>